<comment type="caution">
    <text evidence="1">The sequence shown here is derived from an EMBL/GenBank/DDBJ whole genome shotgun (WGS) entry which is preliminary data.</text>
</comment>
<protein>
    <submittedName>
        <fullName evidence="1">Uncharacterized protein</fullName>
    </submittedName>
</protein>
<organism evidence="1 2">
    <name type="scientific">Symbiochloris irregularis</name>
    <dbReference type="NCBI Taxonomy" id="706552"/>
    <lineage>
        <taxon>Eukaryota</taxon>
        <taxon>Viridiplantae</taxon>
        <taxon>Chlorophyta</taxon>
        <taxon>core chlorophytes</taxon>
        <taxon>Trebouxiophyceae</taxon>
        <taxon>Trebouxiales</taxon>
        <taxon>Trebouxiaceae</taxon>
        <taxon>Symbiochloris</taxon>
    </lineage>
</organism>
<accession>A0AAW1PYK7</accession>
<dbReference type="AlphaFoldDB" id="A0AAW1PYK7"/>
<proteinExistence type="predicted"/>
<sequence>MTDSAPNITDLGSILSHKRLLDQTPAHVWEAAARPLLPRSHPIAQPATQASITAALRAYSAVKQNIQDEDGVHKRRAASEHICWNPTLSPDLARVFVNCIDNIEGDRCRTTCAVYDLSTGKEEWHDNLADTDVDDLDLLRTVQGALNHPG</sequence>
<gene>
    <name evidence="1" type="ORF">WJX73_004859</name>
</gene>
<dbReference type="Proteomes" id="UP001465755">
    <property type="component" value="Unassembled WGS sequence"/>
</dbReference>
<dbReference type="EMBL" id="JALJOQ010000004">
    <property type="protein sequence ID" value="KAK9813526.1"/>
    <property type="molecule type" value="Genomic_DNA"/>
</dbReference>
<reference evidence="1 2" key="1">
    <citation type="journal article" date="2024" name="Nat. Commun.">
        <title>Phylogenomics reveals the evolutionary origins of lichenization in chlorophyte algae.</title>
        <authorList>
            <person name="Puginier C."/>
            <person name="Libourel C."/>
            <person name="Otte J."/>
            <person name="Skaloud P."/>
            <person name="Haon M."/>
            <person name="Grisel S."/>
            <person name="Petersen M."/>
            <person name="Berrin J.G."/>
            <person name="Delaux P.M."/>
            <person name="Dal Grande F."/>
            <person name="Keller J."/>
        </authorList>
    </citation>
    <scope>NUCLEOTIDE SEQUENCE [LARGE SCALE GENOMIC DNA]</scope>
    <source>
        <strain evidence="1 2">SAG 2036</strain>
    </source>
</reference>
<evidence type="ECO:0000313" key="1">
    <source>
        <dbReference type="EMBL" id="KAK9813526.1"/>
    </source>
</evidence>
<keyword evidence="2" id="KW-1185">Reference proteome</keyword>
<name>A0AAW1PYK7_9CHLO</name>
<evidence type="ECO:0000313" key="2">
    <source>
        <dbReference type="Proteomes" id="UP001465755"/>
    </source>
</evidence>